<dbReference type="GO" id="GO:0001681">
    <property type="term" value="F:sialate O-acetylesterase activity"/>
    <property type="evidence" value="ECO:0007669"/>
    <property type="project" value="InterPro"/>
</dbReference>
<feature type="chain" id="PRO_5010569993" evidence="2">
    <location>
        <begin position="20"/>
        <end position="687"/>
    </location>
</feature>
<evidence type="ECO:0000313" key="6">
    <source>
        <dbReference type="Proteomes" id="UP000190852"/>
    </source>
</evidence>
<dbReference type="Gene3D" id="2.60.40.10">
    <property type="entry name" value="Immunoglobulins"/>
    <property type="match status" value="1"/>
</dbReference>
<evidence type="ECO:0000259" key="4">
    <source>
        <dbReference type="Pfam" id="PF13472"/>
    </source>
</evidence>
<evidence type="ECO:0000256" key="1">
    <source>
        <dbReference type="ARBA" id="ARBA00022801"/>
    </source>
</evidence>
<evidence type="ECO:0000259" key="3">
    <source>
        <dbReference type="Pfam" id="PF03629"/>
    </source>
</evidence>
<dbReference type="Proteomes" id="UP000190852">
    <property type="component" value="Unassembled WGS sequence"/>
</dbReference>
<keyword evidence="1" id="KW-0378">Hydrolase</keyword>
<gene>
    <name evidence="5" type="ORF">SAMN05660349_01862</name>
</gene>
<keyword evidence="6" id="KW-1185">Reference proteome</keyword>
<organism evidence="5 6">
    <name type="scientific">Parabacteroides chartae</name>
    <dbReference type="NCBI Taxonomy" id="1037355"/>
    <lineage>
        <taxon>Bacteria</taxon>
        <taxon>Pseudomonadati</taxon>
        <taxon>Bacteroidota</taxon>
        <taxon>Bacteroidia</taxon>
        <taxon>Bacteroidales</taxon>
        <taxon>Tannerellaceae</taxon>
        <taxon>Parabacteroides</taxon>
    </lineage>
</organism>
<feature type="domain" description="Sialate O-acetylesterase" evidence="3">
    <location>
        <begin position="301"/>
        <end position="578"/>
    </location>
</feature>
<dbReference type="Pfam" id="PF13472">
    <property type="entry name" value="Lipase_GDSL_2"/>
    <property type="match status" value="1"/>
</dbReference>
<dbReference type="EMBL" id="FUYQ01000012">
    <property type="protein sequence ID" value="SKB58344.1"/>
    <property type="molecule type" value="Genomic_DNA"/>
</dbReference>
<feature type="signal peptide" evidence="2">
    <location>
        <begin position="1"/>
        <end position="19"/>
    </location>
</feature>
<dbReference type="AlphaFoldDB" id="A0A1T5CFZ3"/>
<dbReference type="InterPro" id="IPR039329">
    <property type="entry name" value="SIAE"/>
</dbReference>
<accession>A0A1T5CFZ3</accession>
<keyword evidence="2" id="KW-0732">Signal</keyword>
<reference evidence="6" key="1">
    <citation type="submission" date="2017-02" db="EMBL/GenBank/DDBJ databases">
        <authorList>
            <person name="Varghese N."/>
            <person name="Submissions S."/>
        </authorList>
    </citation>
    <scope>NUCLEOTIDE SEQUENCE [LARGE SCALE GENOMIC DNA]</scope>
    <source>
        <strain evidence="6">DSM 24967</strain>
    </source>
</reference>
<evidence type="ECO:0000256" key="2">
    <source>
        <dbReference type="SAM" id="SignalP"/>
    </source>
</evidence>
<dbReference type="Gene3D" id="3.40.50.1110">
    <property type="entry name" value="SGNH hydrolase"/>
    <property type="match status" value="2"/>
</dbReference>
<feature type="domain" description="SGNH hydrolase-type esterase" evidence="4">
    <location>
        <begin position="26"/>
        <end position="201"/>
    </location>
</feature>
<dbReference type="InterPro" id="IPR013783">
    <property type="entry name" value="Ig-like_fold"/>
</dbReference>
<name>A0A1T5CFZ3_9BACT</name>
<dbReference type="RefSeq" id="WP_079683393.1">
    <property type="nucleotide sequence ID" value="NZ_FUYQ01000012.1"/>
</dbReference>
<protein>
    <submittedName>
        <fullName evidence="5">Sialate O-acetylesterase</fullName>
    </submittedName>
</protein>
<dbReference type="PANTHER" id="PTHR22901:SF0">
    <property type="entry name" value="SIALATE O-ACETYLESTERASE"/>
    <property type="match status" value="1"/>
</dbReference>
<dbReference type="InterPro" id="IPR036514">
    <property type="entry name" value="SGNH_hydro_sf"/>
</dbReference>
<dbReference type="PANTHER" id="PTHR22901">
    <property type="entry name" value="SIALATE O-ACETYLESTERASE"/>
    <property type="match status" value="1"/>
</dbReference>
<sequence>MKRIYLFLLLICCASLVEAQKIKVACVGNSVTFGYGLANPAEEAYPAQLQKLLGEGYEVGNFGKSGATLLSKGHRPYILQKEFEDAKAFAADLVVIHLGLNDTDPRNWPNYKDEFVNDYLKLIDAFRKVNPACKIWICRLTPITAKHPRFESGTRDWYWQIQHQIEEIAGVAGVSIIDLQEGLYARPDLLPDALHPTVEGASIIARTVYSSLTGNFGGLKMSSLFTDGMVLQCNESLRITGTSNAGDQITVSVGGQKKRTVTSSNGKWSVMLDPLKAGGPYELSVSGANKRYVYKDVLAGEVWLCSGQSNMAFMVAEAAEKAALLKKAGDSSNVRLFDMKPRWMTNAVEWDGSVLDSLNSLQYFKDARWEKCNDKNVSRFSAIAYAFGQMLSDSLNVPVGLILNAVGGSPCESWIDRRTLEFNYPGILNNWTKNDRIQDWVRERASLNIKKSDNSQQRHPYEPCYLFESGIIPLASYPVKGVIWYQGESNAHNKEIHEILFPLLVDSWRKNWNKEFPFYYVQLSGLNRPSWPHFRDSQRRLEKIIPGSGMVVSSDLGDSLDVHPKRKQEVGERLARLALNKTYGKDIVPSGPQYKESEFKNGYALISFDYANGLRASDDKDLRSFEIAEFDGLYFPAKAIVEGDKIKVWNDKVKHPRFVRYGWAPYTNGNLVNRELLPASTFTSSDN</sequence>
<evidence type="ECO:0000313" key="5">
    <source>
        <dbReference type="EMBL" id="SKB58344.1"/>
    </source>
</evidence>
<dbReference type="InterPro" id="IPR005181">
    <property type="entry name" value="SASA"/>
</dbReference>
<dbReference type="GO" id="GO:0005975">
    <property type="term" value="P:carbohydrate metabolic process"/>
    <property type="evidence" value="ECO:0007669"/>
    <property type="project" value="TreeGrafter"/>
</dbReference>
<dbReference type="InterPro" id="IPR013830">
    <property type="entry name" value="SGNH_hydro"/>
</dbReference>
<proteinExistence type="predicted"/>
<dbReference type="Pfam" id="PF03629">
    <property type="entry name" value="SASA"/>
    <property type="match status" value="1"/>
</dbReference>
<dbReference type="SUPFAM" id="SSF52266">
    <property type="entry name" value="SGNH hydrolase"/>
    <property type="match status" value="2"/>
</dbReference>